<gene>
    <name evidence="1" type="ORF">C900_03914</name>
</gene>
<sequence length="77" mass="9256">MNIRENKKKAKPKLCPVCWGYQEYDRKIRIRIKDKQVDVNNHLGYHTRIRKFLVRHVDGIHLQQGTLQNCPTCLERI</sequence>
<dbReference type="RefSeq" id="WP_009581321.1">
    <property type="nucleotide sequence ID" value="NZ_AMZN01000055.1"/>
</dbReference>
<reference evidence="1 2" key="1">
    <citation type="submission" date="2012-12" db="EMBL/GenBank/DDBJ databases">
        <title>Genome assembly of Fulvivirga imtechensis AK7.</title>
        <authorList>
            <person name="Nupur N."/>
            <person name="Khatri I."/>
            <person name="Kumar R."/>
            <person name="Subramanian S."/>
            <person name="Pinnaka A."/>
        </authorList>
    </citation>
    <scope>NUCLEOTIDE SEQUENCE [LARGE SCALE GENOMIC DNA]</scope>
    <source>
        <strain evidence="1 2">AK7</strain>
    </source>
</reference>
<dbReference type="eggNOG" id="ENOG503329E">
    <property type="taxonomic scope" value="Bacteria"/>
</dbReference>
<dbReference type="AlphaFoldDB" id="L8JRY6"/>
<proteinExistence type="predicted"/>
<keyword evidence="2" id="KW-1185">Reference proteome</keyword>
<dbReference type="EMBL" id="AMZN01000055">
    <property type="protein sequence ID" value="ELR70229.1"/>
    <property type="molecule type" value="Genomic_DNA"/>
</dbReference>
<evidence type="ECO:0000313" key="1">
    <source>
        <dbReference type="EMBL" id="ELR70229.1"/>
    </source>
</evidence>
<dbReference type="Proteomes" id="UP000011135">
    <property type="component" value="Unassembled WGS sequence"/>
</dbReference>
<dbReference type="OrthoDB" id="982962at2"/>
<comment type="caution">
    <text evidence="1">The sequence shown here is derived from an EMBL/GenBank/DDBJ whole genome shotgun (WGS) entry which is preliminary data.</text>
</comment>
<evidence type="ECO:0000313" key="2">
    <source>
        <dbReference type="Proteomes" id="UP000011135"/>
    </source>
</evidence>
<name>L8JRY6_9BACT</name>
<organism evidence="1 2">
    <name type="scientific">Fulvivirga imtechensis AK7</name>
    <dbReference type="NCBI Taxonomy" id="1237149"/>
    <lineage>
        <taxon>Bacteria</taxon>
        <taxon>Pseudomonadati</taxon>
        <taxon>Bacteroidota</taxon>
        <taxon>Cytophagia</taxon>
        <taxon>Cytophagales</taxon>
        <taxon>Fulvivirgaceae</taxon>
        <taxon>Fulvivirga</taxon>
    </lineage>
</organism>
<accession>L8JRY6</accession>
<protein>
    <submittedName>
        <fullName evidence="1">Uncharacterized protein</fullName>
    </submittedName>
</protein>
<dbReference type="STRING" id="1237149.C900_03914"/>